<dbReference type="EMBL" id="JAROKS010000003">
    <property type="protein sequence ID" value="KAK1804793.1"/>
    <property type="molecule type" value="Genomic_DNA"/>
</dbReference>
<accession>A0AAD8ZST2</accession>
<evidence type="ECO:0000256" key="1">
    <source>
        <dbReference type="SAM" id="SignalP"/>
    </source>
</evidence>
<proteinExistence type="predicted"/>
<protein>
    <submittedName>
        <fullName evidence="2">Uncharacterized protein</fullName>
    </submittedName>
</protein>
<evidence type="ECO:0000313" key="3">
    <source>
        <dbReference type="Proteomes" id="UP001239994"/>
    </source>
</evidence>
<keyword evidence="3" id="KW-1185">Reference proteome</keyword>
<comment type="caution">
    <text evidence="2">The sequence shown here is derived from an EMBL/GenBank/DDBJ whole genome shotgun (WGS) entry which is preliminary data.</text>
</comment>
<keyword evidence="1" id="KW-0732">Signal</keyword>
<gene>
    <name evidence="2" type="ORF">P4O66_003638</name>
</gene>
<reference evidence="2" key="1">
    <citation type="submission" date="2023-03" db="EMBL/GenBank/DDBJ databases">
        <title>Electrophorus voltai genome.</title>
        <authorList>
            <person name="Bian C."/>
        </authorList>
    </citation>
    <scope>NUCLEOTIDE SEQUENCE</scope>
    <source>
        <strain evidence="2">CB-2022</strain>
        <tissue evidence="2">Muscle</tissue>
    </source>
</reference>
<feature type="signal peptide" evidence="1">
    <location>
        <begin position="1"/>
        <end position="20"/>
    </location>
</feature>
<feature type="chain" id="PRO_5042189785" evidence="1">
    <location>
        <begin position="21"/>
        <end position="176"/>
    </location>
</feature>
<evidence type="ECO:0000313" key="2">
    <source>
        <dbReference type="EMBL" id="KAK1804793.1"/>
    </source>
</evidence>
<organism evidence="2 3">
    <name type="scientific">Electrophorus voltai</name>
    <dbReference type="NCBI Taxonomy" id="2609070"/>
    <lineage>
        <taxon>Eukaryota</taxon>
        <taxon>Metazoa</taxon>
        <taxon>Chordata</taxon>
        <taxon>Craniata</taxon>
        <taxon>Vertebrata</taxon>
        <taxon>Euteleostomi</taxon>
        <taxon>Actinopterygii</taxon>
        <taxon>Neopterygii</taxon>
        <taxon>Teleostei</taxon>
        <taxon>Ostariophysi</taxon>
        <taxon>Gymnotiformes</taxon>
        <taxon>Gymnotoidei</taxon>
        <taxon>Gymnotidae</taxon>
        <taxon>Electrophorus</taxon>
    </lineage>
</organism>
<dbReference type="AlphaFoldDB" id="A0AAD8ZST2"/>
<sequence>MPGFGFAPVVLSVLAPVSVPVPIPVSPFVSFTVPVRVSILVPVSLKGLRPLIGLFQILVQNELTLQSSPEAVEQSDAYKRRLAPSWAWSAERVREEAKDHVVASGGDPGNARLVLSESTVQFRQYWGQTFKWVLTDDMGYTVMVLAAHQQEREGGTTSIYPAMVNKDALVQYASLS</sequence>
<dbReference type="Proteomes" id="UP001239994">
    <property type="component" value="Unassembled WGS sequence"/>
</dbReference>
<name>A0AAD8ZST2_9TELE</name>